<dbReference type="PANTHER" id="PTHR47843">
    <property type="entry name" value="BTB DOMAIN-CONTAINING PROTEIN-RELATED"/>
    <property type="match status" value="1"/>
</dbReference>
<dbReference type="InterPro" id="IPR011333">
    <property type="entry name" value="SKP1/BTB/POZ_sf"/>
</dbReference>
<dbReference type="CDD" id="cd18186">
    <property type="entry name" value="BTB_POZ_ZBTB_KLHL-like"/>
    <property type="match status" value="1"/>
</dbReference>
<feature type="region of interest" description="Disordered" evidence="1">
    <location>
        <begin position="1"/>
        <end position="27"/>
    </location>
</feature>
<proteinExistence type="predicted"/>
<evidence type="ECO:0000256" key="1">
    <source>
        <dbReference type="SAM" id="MobiDB-lite"/>
    </source>
</evidence>
<name>A0A0F7TIJ7_PENBI</name>
<dbReference type="Proteomes" id="UP000042958">
    <property type="component" value="Unassembled WGS sequence"/>
</dbReference>
<reference evidence="4" key="1">
    <citation type="journal article" date="2015" name="Genome Announc.">
        <title>Draft genome sequence of the fungus Penicillium brasilianum MG11.</title>
        <authorList>
            <person name="Horn F."/>
            <person name="Linde J."/>
            <person name="Mattern D.J."/>
            <person name="Walther G."/>
            <person name="Guthke R."/>
            <person name="Brakhage A.A."/>
            <person name="Valiante V."/>
        </authorList>
    </citation>
    <scope>NUCLEOTIDE SEQUENCE [LARGE SCALE GENOMIC DNA]</scope>
    <source>
        <strain evidence="4">MG11</strain>
    </source>
</reference>
<dbReference type="STRING" id="104259.A0A0F7TIJ7"/>
<dbReference type="SUPFAM" id="SSF54695">
    <property type="entry name" value="POZ domain"/>
    <property type="match status" value="1"/>
</dbReference>
<feature type="region of interest" description="Disordered" evidence="1">
    <location>
        <begin position="117"/>
        <end position="143"/>
    </location>
</feature>
<sequence>MSKRKREEDTPEYESFPLIPSVTPSQDSQCENDAVHQIAERALLSAQFSDMTLLCRDGVLYAHKLIVCPQSEYFGRACSSRLKDATEPFQFLDKEPALMRKVLEYLYTGDYTLDFQESTGHSKGHPPSQGGSAKGQPDVVLPSESSIEPSKLRLIVHESSTTVAGQGLEMGKRLCEPSTGSTQSAVSASVNLDAGEGSGEEGSDHDFAAFCIANPAYFHVRMFAEADYFLIDGLKQTSKRLLRRSLVSSIQKEITIHEAIEELYSNRCDYRELKEVAILKLVKILRDPMIKNDSLVSSKIGQFIPDFALDLCTALMKVADQPNVPRTRWAGSAIQRSS</sequence>
<dbReference type="PROSITE" id="PS50097">
    <property type="entry name" value="BTB"/>
    <property type="match status" value="1"/>
</dbReference>
<evidence type="ECO:0000313" key="3">
    <source>
        <dbReference type="EMBL" id="CEJ55321.1"/>
    </source>
</evidence>
<dbReference type="OrthoDB" id="6359816at2759"/>
<feature type="domain" description="BTB" evidence="2">
    <location>
        <begin position="49"/>
        <end position="115"/>
    </location>
</feature>
<evidence type="ECO:0000259" key="2">
    <source>
        <dbReference type="PROSITE" id="PS50097"/>
    </source>
</evidence>
<keyword evidence="4" id="KW-1185">Reference proteome</keyword>
<protein>
    <recommendedName>
        <fullName evidence="2">BTB domain-containing protein</fullName>
    </recommendedName>
</protein>
<dbReference type="InterPro" id="IPR000210">
    <property type="entry name" value="BTB/POZ_dom"/>
</dbReference>
<organism evidence="3 4">
    <name type="scientific">Penicillium brasilianum</name>
    <dbReference type="NCBI Taxonomy" id="104259"/>
    <lineage>
        <taxon>Eukaryota</taxon>
        <taxon>Fungi</taxon>
        <taxon>Dikarya</taxon>
        <taxon>Ascomycota</taxon>
        <taxon>Pezizomycotina</taxon>
        <taxon>Eurotiomycetes</taxon>
        <taxon>Eurotiomycetidae</taxon>
        <taxon>Eurotiales</taxon>
        <taxon>Aspergillaceae</taxon>
        <taxon>Penicillium</taxon>
    </lineage>
</organism>
<evidence type="ECO:0000313" key="4">
    <source>
        <dbReference type="Proteomes" id="UP000042958"/>
    </source>
</evidence>
<dbReference type="EMBL" id="CDHK01000002">
    <property type="protein sequence ID" value="CEJ55321.1"/>
    <property type="molecule type" value="Genomic_DNA"/>
</dbReference>
<dbReference type="Gene3D" id="3.30.710.10">
    <property type="entry name" value="Potassium Channel Kv1.1, Chain A"/>
    <property type="match status" value="1"/>
</dbReference>
<dbReference type="PANTHER" id="PTHR47843:SF5">
    <property type="entry name" value="BTB_POZ DOMAIN PROTEIN"/>
    <property type="match status" value="1"/>
</dbReference>
<dbReference type="Pfam" id="PF00651">
    <property type="entry name" value="BTB"/>
    <property type="match status" value="1"/>
</dbReference>
<dbReference type="AlphaFoldDB" id="A0A0F7TIJ7"/>
<gene>
    <name evidence="3" type="ORF">PMG11_01585</name>
</gene>
<accession>A0A0F7TIJ7</accession>